<proteinExistence type="predicted"/>
<accession>A6HU85</accession>
<sequence>MTVNEWTEVSARAKTSRQRKKVSFFHVLYIGSQKKVWPRLKVHLPSSKIQIRSRSSHCKLFN</sequence>
<organism evidence="1 2">
    <name type="scientific">Rattus norvegicus</name>
    <name type="common">Rat</name>
    <dbReference type="NCBI Taxonomy" id="10116"/>
    <lineage>
        <taxon>Eukaryota</taxon>
        <taxon>Metazoa</taxon>
        <taxon>Chordata</taxon>
        <taxon>Craniata</taxon>
        <taxon>Vertebrata</taxon>
        <taxon>Euteleostomi</taxon>
        <taxon>Mammalia</taxon>
        <taxon>Eutheria</taxon>
        <taxon>Euarchontoglires</taxon>
        <taxon>Glires</taxon>
        <taxon>Rodentia</taxon>
        <taxon>Myomorpha</taxon>
        <taxon>Muroidea</taxon>
        <taxon>Muridae</taxon>
        <taxon>Murinae</taxon>
        <taxon>Rattus</taxon>
    </lineage>
</organism>
<reference evidence="1 2" key="1">
    <citation type="submission" date="2005-07" db="EMBL/GenBank/DDBJ databases">
        <authorList>
            <person name="Mural R.J."/>
            <person name="Li P.W."/>
            <person name="Adams M.D."/>
            <person name="Amanatides P.G."/>
            <person name="Baden-Tillson H."/>
            <person name="Barnstead M."/>
            <person name="Chin S.H."/>
            <person name="Dew I."/>
            <person name="Evans C.A."/>
            <person name="Ferriera S."/>
            <person name="Flanigan M."/>
            <person name="Fosler C."/>
            <person name="Glodek A."/>
            <person name="Gu Z."/>
            <person name="Holt R.A."/>
            <person name="Jennings D."/>
            <person name="Kraft C.L."/>
            <person name="Lu F."/>
            <person name="Nguyen T."/>
            <person name="Nusskern D.R."/>
            <person name="Pfannkoch C.M."/>
            <person name="Sitter C."/>
            <person name="Sutton G.G."/>
            <person name="Venter J.C."/>
            <person name="Wang Z."/>
            <person name="Woodage T."/>
            <person name="Zheng X.H."/>
            <person name="Zhong F."/>
        </authorList>
    </citation>
    <scope>NUCLEOTIDE SEQUENCE [LARGE SCALE GENOMIC DNA]</scope>
    <source>
        <strain>BN</strain>
        <strain evidence="2">Sprague-Dawley</strain>
    </source>
</reference>
<dbReference type="Proteomes" id="UP000234681">
    <property type="component" value="Chromosome 15"/>
</dbReference>
<dbReference type="EMBL" id="CH473951">
    <property type="protein sequence ID" value="EDM02448.1"/>
    <property type="molecule type" value="Genomic_DNA"/>
</dbReference>
<evidence type="ECO:0000313" key="2">
    <source>
        <dbReference type="Proteomes" id="UP000234681"/>
    </source>
</evidence>
<evidence type="ECO:0000313" key="1">
    <source>
        <dbReference type="EMBL" id="EDM02448.1"/>
    </source>
</evidence>
<name>A6HU85_RAT</name>
<gene>
    <name evidence="1" type="ORF">rCG_36884</name>
</gene>
<protein>
    <submittedName>
        <fullName evidence="1">RCG36884</fullName>
    </submittedName>
</protein>
<dbReference type="AlphaFoldDB" id="A6HU85"/>